<organism evidence="2 3">
    <name type="scientific">Spiribacter onubensis</name>
    <dbReference type="NCBI Taxonomy" id="3122420"/>
    <lineage>
        <taxon>Bacteria</taxon>
        <taxon>Pseudomonadati</taxon>
        <taxon>Pseudomonadota</taxon>
        <taxon>Gammaproteobacteria</taxon>
        <taxon>Chromatiales</taxon>
        <taxon>Ectothiorhodospiraceae</taxon>
        <taxon>Spiribacter</taxon>
    </lineage>
</organism>
<dbReference type="Pfam" id="PF20901">
    <property type="entry name" value="Sf6_terminase"/>
    <property type="match status" value="1"/>
</dbReference>
<proteinExistence type="predicted"/>
<reference evidence="2 3" key="1">
    <citation type="submission" date="2024-02" db="EMBL/GenBank/DDBJ databases">
        <title>New especies of Spiribacter isolated from saline water.</title>
        <authorList>
            <person name="Leon M.J."/>
            <person name="De La Haba R."/>
            <person name="Sanchez-Porro C."/>
            <person name="Ventosa A."/>
        </authorList>
    </citation>
    <scope>NUCLEOTIDE SEQUENCE [LARGE SCALE GENOMIC DNA]</scope>
    <source>
        <strain evidence="3">ag22IC4-227</strain>
    </source>
</reference>
<gene>
    <name evidence="2" type="ORF">V6X64_02480</name>
</gene>
<evidence type="ECO:0000313" key="3">
    <source>
        <dbReference type="Proteomes" id="UP001556653"/>
    </source>
</evidence>
<feature type="region of interest" description="Disordered" evidence="1">
    <location>
        <begin position="110"/>
        <end position="145"/>
    </location>
</feature>
<evidence type="ECO:0000313" key="2">
    <source>
        <dbReference type="EMBL" id="MEX0385860.1"/>
    </source>
</evidence>
<dbReference type="Gene3D" id="1.10.10.60">
    <property type="entry name" value="Homeodomain-like"/>
    <property type="match status" value="1"/>
</dbReference>
<dbReference type="Proteomes" id="UP001556653">
    <property type="component" value="Unassembled WGS sequence"/>
</dbReference>
<protein>
    <recommendedName>
        <fullName evidence="4">Terminase small subunit</fullName>
    </recommendedName>
</protein>
<dbReference type="RefSeq" id="WP_367966343.1">
    <property type="nucleotide sequence ID" value="NZ_JBAKFJ010000001.1"/>
</dbReference>
<dbReference type="InterPro" id="IPR048683">
    <property type="entry name" value="Sf6_terminase"/>
</dbReference>
<sequence>MPAGRPSKAKPAITDEICRRVSEGEPIRSICADKHMPAMSTVMLWAVDGSQPEFAERYREARVAAGHAHAEKINEITRKVEAGLLKPDQARVMMDGLKWAAERMAANAYSPRHIHDHQSSDGSMSPQSKLSDEELDERIKRLAGK</sequence>
<evidence type="ECO:0000256" key="1">
    <source>
        <dbReference type="SAM" id="MobiDB-lite"/>
    </source>
</evidence>
<accession>A0ABV3S947</accession>
<evidence type="ECO:0008006" key="4">
    <source>
        <dbReference type="Google" id="ProtNLM"/>
    </source>
</evidence>
<name>A0ABV3S947_9GAMM</name>
<dbReference type="EMBL" id="JBAKFJ010000001">
    <property type="protein sequence ID" value="MEX0385860.1"/>
    <property type="molecule type" value="Genomic_DNA"/>
</dbReference>
<keyword evidence="3" id="KW-1185">Reference proteome</keyword>
<feature type="compositionally biased region" description="Polar residues" evidence="1">
    <location>
        <begin position="120"/>
        <end position="129"/>
    </location>
</feature>
<comment type="caution">
    <text evidence="2">The sequence shown here is derived from an EMBL/GenBank/DDBJ whole genome shotgun (WGS) entry which is preliminary data.</text>
</comment>